<name>A0AAW1VLI2_RUBAR</name>
<evidence type="ECO:0000256" key="6">
    <source>
        <dbReference type="ARBA" id="ARBA00023136"/>
    </source>
</evidence>
<feature type="domain" description="PGG" evidence="9">
    <location>
        <begin position="9"/>
        <end position="133"/>
    </location>
</feature>
<feature type="transmembrane region" description="Helical" evidence="8">
    <location>
        <begin position="152"/>
        <end position="176"/>
    </location>
</feature>
<keyword evidence="6 8" id="KW-0472">Membrane</keyword>
<proteinExistence type="predicted"/>
<organism evidence="10 11">
    <name type="scientific">Rubus argutus</name>
    <name type="common">Southern blackberry</name>
    <dbReference type="NCBI Taxonomy" id="59490"/>
    <lineage>
        <taxon>Eukaryota</taxon>
        <taxon>Viridiplantae</taxon>
        <taxon>Streptophyta</taxon>
        <taxon>Embryophyta</taxon>
        <taxon>Tracheophyta</taxon>
        <taxon>Spermatophyta</taxon>
        <taxon>Magnoliopsida</taxon>
        <taxon>eudicotyledons</taxon>
        <taxon>Gunneridae</taxon>
        <taxon>Pentapetalae</taxon>
        <taxon>rosids</taxon>
        <taxon>fabids</taxon>
        <taxon>Rosales</taxon>
        <taxon>Rosaceae</taxon>
        <taxon>Rosoideae</taxon>
        <taxon>Rosoideae incertae sedis</taxon>
        <taxon>Rubus</taxon>
    </lineage>
</organism>
<dbReference type="EMBL" id="JBEDUW010000263">
    <property type="protein sequence ID" value="KAK9902324.1"/>
    <property type="molecule type" value="Genomic_DNA"/>
</dbReference>
<evidence type="ECO:0000256" key="5">
    <source>
        <dbReference type="ARBA" id="ARBA00023043"/>
    </source>
</evidence>
<evidence type="ECO:0000256" key="8">
    <source>
        <dbReference type="SAM" id="Phobius"/>
    </source>
</evidence>
<protein>
    <recommendedName>
        <fullName evidence="9">PGG domain-containing protein</fullName>
    </recommendedName>
</protein>
<evidence type="ECO:0000256" key="1">
    <source>
        <dbReference type="ARBA" id="ARBA00004141"/>
    </source>
</evidence>
<evidence type="ECO:0000256" key="3">
    <source>
        <dbReference type="ARBA" id="ARBA00022737"/>
    </source>
</evidence>
<feature type="transmembrane region" description="Helical" evidence="8">
    <location>
        <begin position="79"/>
        <end position="99"/>
    </location>
</feature>
<feature type="transmembrane region" description="Helical" evidence="8">
    <location>
        <begin position="16"/>
        <end position="34"/>
    </location>
</feature>
<dbReference type="PANTHER" id="PTHR24186">
    <property type="entry name" value="PROTEIN PHOSPHATASE 1 REGULATORY SUBUNIT"/>
    <property type="match status" value="1"/>
</dbReference>
<evidence type="ECO:0000256" key="2">
    <source>
        <dbReference type="ARBA" id="ARBA00022692"/>
    </source>
</evidence>
<gene>
    <name evidence="10" type="ORF">M0R45_001744</name>
</gene>
<keyword evidence="4 8" id="KW-1133">Transmembrane helix</keyword>
<feature type="region of interest" description="Disordered" evidence="7">
    <location>
        <begin position="191"/>
        <end position="211"/>
    </location>
</feature>
<evidence type="ECO:0000256" key="7">
    <source>
        <dbReference type="SAM" id="MobiDB-lite"/>
    </source>
</evidence>
<feature type="transmembrane region" description="Helical" evidence="8">
    <location>
        <begin position="108"/>
        <end position="132"/>
    </location>
</feature>
<evidence type="ECO:0000313" key="10">
    <source>
        <dbReference type="EMBL" id="KAK9902324.1"/>
    </source>
</evidence>
<reference evidence="10 11" key="1">
    <citation type="journal article" date="2023" name="G3 (Bethesda)">
        <title>A chromosome-length genome assembly and annotation of blackberry (Rubus argutus, cv. 'Hillquist').</title>
        <authorList>
            <person name="Bruna T."/>
            <person name="Aryal R."/>
            <person name="Dudchenko O."/>
            <person name="Sargent D.J."/>
            <person name="Mead D."/>
            <person name="Buti M."/>
            <person name="Cavallini A."/>
            <person name="Hytonen T."/>
            <person name="Andres J."/>
            <person name="Pham M."/>
            <person name="Weisz D."/>
            <person name="Mascagni F."/>
            <person name="Usai G."/>
            <person name="Natali L."/>
            <person name="Bassil N."/>
            <person name="Fernandez G.E."/>
            <person name="Lomsadze A."/>
            <person name="Armour M."/>
            <person name="Olukolu B."/>
            <person name="Poorten T."/>
            <person name="Britton C."/>
            <person name="Davik J."/>
            <person name="Ashrafi H."/>
            <person name="Aiden E.L."/>
            <person name="Borodovsky M."/>
            <person name="Worthington M."/>
        </authorList>
    </citation>
    <scope>NUCLEOTIDE SEQUENCE [LARGE SCALE GENOMIC DNA]</scope>
    <source>
        <strain evidence="10">PI 553951</strain>
    </source>
</reference>
<evidence type="ECO:0000313" key="11">
    <source>
        <dbReference type="Proteomes" id="UP001457282"/>
    </source>
</evidence>
<keyword evidence="2 8" id="KW-0812">Transmembrane</keyword>
<evidence type="ECO:0000256" key="4">
    <source>
        <dbReference type="ARBA" id="ARBA00022989"/>
    </source>
</evidence>
<evidence type="ECO:0000259" key="9">
    <source>
        <dbReference type="Pfam" id="PF13962"/>
    </source>
</evidence>
<dbReference type="PANTHER" id="PTHR24186:SF37">
    <property type="entry name" value="PGG DOMAIN-CONTAINING PROTEIN"/>
    <property type="match status" value="1"/>
</dbReference>
<dbReference type="InterPro" id="IPR026961">
    <property type="entry name" value="PGG_dom"/>
</dbReference>
<dbReference type="Proteomes" id="UP001457282">
    <property type="component" value="Unassembled WGS sequence"/>
</dbReference>
<accession>A0AAW1VLI2</accession>
<comment type="caution">
    <text evidence="10">The sequence shown here is derived from an EMBL/GenBank/DDBJ whole genome shotgun (WGS) entry which is preliminary data.</text>
</comment>
<sequence length="211" mass="24041">MMKDNSGRNWVEEKRGMLMVVGTMISTMTFQAAINPPGGFWQDFNTNSTFEGISYCNAKNPCLAGTAVSSYIHPEFFNYFQVFNTACFVFSMSITHLLVSGFPLRKRLLLWLLVVVMCLTLQFLTLTFYYGVQLVLPNRVSSTASIYINGTLRLFWLPLLALVILYHTARFLIWLVKKLVRIVYPKLKRSRNSKSSSPQRAVHSQEVGSCV</sequence>
<comment type="subcellular location">
    <subcellularLocation>
        <location evidence="1">Membrane</location>
        <topology evidence="1">Multi-pass membrane protein</topology>
    </subcellularLocation>
</comment>
<dbReference type="AlphaFoldDB" id="A0AAW1VLI2"/>
<keyword evidence="5" id="KW-0040">ANK repeat</keyword>
<dbReference type="GO" id="GO:0005886">
    <property type="term" value="C:plasma membrane"/>
    <property type="evidence" value="ECO:0007669"/>
    <property type="project" value="TreeGrafter"/>
</dbReference>
<keyword evidence="11" id="KW-1185">Reference proteome</keyword>
<keyword evidence="3" id="KW-0677">Repeat</keyword>
<dbReference type="Pfam" id="PF13962">
    <property type="entry name" value="PGG"/>
    <property type="match status" value="1"/>
</dbReference>